<dbReference type="InterPro" id="IPR019888">
    <property type="entry name" value="Tscrpt_reg_AsnC-like"/>
</dbReference>
<dbReference type="Gene3D" id="1.10.10.10">
    <property type="entry name" value="Winged helix-like DNA-binding domain superfamily/Winged helix DNA-binding domain"/>
    <property type="match status" value="1"/>
</dbReference>
<organism evidence="5 6">
    <name type="scientific">Moraxella caviae</name>
    <dbReference type="NCBI Taxonomy" id="34060"/>
    <lineage>
        <taxon>Bacteria</taxon>
        <taxon>Pseudomonadati</taxon>
        <taxon>Pseudomonadota</taxon>
        <taxon>Gammaproteobacteria</taxon>
        <taxon>Moraxellales</taxon>
        <taxon>Moraxellaceae</taxon>
        <taxon>Moraxella</taxon>
    </lineage>
</organism>
<evidence type="ECO:0000259" key="4">
    <source>
        <dbReference type="PROSITE" id="PS50956"/>
    </source>
</evidence>
<evidence type="ECO:0000313" key="5">
    <source>
        <dbReference type="EMBL" id="STZ14402.1"/>
    </source>
</evidence>
<dbReference type="InterPro" id="IPR036390">
    <property type="entry name" value="WH_DNA-bd_sf"/>
</dbReference>
<reference evidence="5 6" key="1">
    <citation type="submission" date="2018-06" db="EMBL/GenBank/DDBJ databases">
        <authorList>
            <consortium name="Pathogen Informatics"/>
            <person name="Doyle S."/>
        </authorList>
    </citation>
    <scope>NUCLEOTIDE SEQUENCE [LARGE SCALE GENOMIC DNA]</scope>
    <source>
        <strain evidence="5 6">NCTC10293</strain>
    </source>
</reference>
<evidence type="ECO:0000256" key="2">
    <source>
        <dbReference type="ARBA" id="ARBA00023125"/>
    </source>
</evidence>
<dbReference type="GO" id="GO:0043565">
    <property type="term" value="F:sequence-specific DNA binding"/>
    <property type="evidence" value="ECO:0007669"/>
    <property type="project" value="InterPro"/>
</dbReference>
<dbReference type="InterPro" id="IPR036388">
    <property type="entry name" value="WH-like_DNA-bd_sf"/>
</dbReference>
<dbReference type="GO" id="GO:0043200">
    <property type="term" value="P:response to amino acid"/>
    <property type="evidence" value="ECO:0007669"/>
    <property type="project" value="TreeGrafter"/>
</dbReference>
<dbReference type="PANTHER" id="PTHR30154:SF34">
    <property type="entry name" value="TRANSCRIPTIONAL REGULATOR AZLB"/>
    <property type="match status" value="1"/>
</dbReference>
<dbReference type="SUPFAM" id="SSF54909">
    <property type="entry name" value="Dimeric alpha+beta barrel"/>
    <property type="match status" value="1"/>
</dbReference>
<dbReference type="AlphaFoldDB" id="A0A378RAL3"/>
<gene>
    <name evidence="5" type="primary">lrp_2</name>
    <name evidence="5" type="ORF">NCTC10293_01996</name>
</gene>
<name>A0A378RAL3_9GAMM</name>
<dbReference type="GO" id="GO:0005829">
    <property type="term" value="C:cytosol"/>
    <property type="evidence" value="ECO:0007669"/>
    <property type="project" value="TreeGrafter"/>
</dbReference>
<dbReference type="PROSITE" id="PS50956">
    <property type="entry name" value="HTH_ASNC_2"/>
    <property type="match status" value="1"/>
</dbReference>
<keyword evidence="1" id="KW-0805">Transcription regulation</keyword>
<evidence type="ECO:0000313" key="6">
    <source>
        <dbReference type="Proteomes" id="UP000255279"/>
    </source>
</evidence>
<dbReference type="SUPFAM" id="SSF46785">
    <property type="entry name" value="Winged helix' DNA-binding domain"/>
    <property type="match status" value="1"/>
</dbReference>
<evidence type="ECO:0000256" key="1">
    <source>
        <dbReference type="ARBA" id="ARBA00023015"/>
    </source>
</evidence>
<keyword evidence="3" id="KW-0804">Transcription</keyword>
<dbReference type="OrthoDB" id="166264at2"/>
<dbReference type="EMBL" id="UGQE01000004">
    <property type="protein sequence ID" value="STZ14402.1"/>
    <property type="molecule type" value="Genomic_DNA"/>
</dbReference>
<dbReference type="InterPro" id="IPR019887">
    <property type="entry name" value="Tscrpt_reg_AsnC/Lrp_C"/>
</dbReference>
<dbReference type="Gene3D" id="3.30.70.920">
    <property type="match status" value="1"/>
</dbReference>
<evidence type="ECO:0000256" key="3">
    <source>
        <dbReference type="ARBA" id="ARBA00023163"/>
    </source>
</evidence>
<dbReference type="Proteomes" id="UP000255279">
    <property type="component" value="Unassembled WGS sequence"/>
</dbReference>
<proteinExistence type="predicted"/>
<dbReference type="InterPro" id="IPR011991">
    <property type="entry name" value="ArsR-like_HTH"/>
</dbReference>
<dbReference type="RefSeq" id="WP_078275976.1">
    <property type="nucleotide sequence ID" value="NZ_CAACXO010000006.1"/>
</dbReference>
<keyword evidence="2" id="KW-0238">DNA-binding</keyword>
<protein>
    <submittedName>
        <fullName evidence="5">Leucine-responsive regulatory protein</fullName>
    </submittedName>
</protein>
<dbReference type="InterPro" id="IPR000485">
    <property type="entry name" value="AsnC-type_HTH_dom"/>
</dbReference>
<dbReference type="PANTHER" id="PTHR30154">
    <property type="entry name" value="LEUCINE-RESPONSIVE REGULATORY PROTEIN"/>
    <property type="match status" value="1"/>
</dbReference>
<accession>A0A378RAL3</accession>
<dbReference type="CDD" id="cd00090">
    <property type="entry name" value="HTH_ARSR"/>
    <property type="match status" value="1"/>
</dbReference>
<dbReference type="Pfam" id="PF01037">
    <property type="entry name" value="AsnC_trans_reg"/>
    <property type="match status" value="1"/>
</dbReference>
<feature type="domain" description="HTH asnC-type" evidence="4">
    <location>
        <begin position="36"/>
        <end position="97"/>
    </location>
</feature>
<dbReference type="SMART" id="SM00344">
    <property type="entry name" value="HTH_ASNC"/>
    <property type="match status" value="1"/>
</dbReference>
<dbReference type="GO" id="GO:0006355">
    <property type="term" value="P:regulation of DNA-templated transcription"/>
    <property type="evidence" value="ECO:0007669"/>
    <property type="project" value="UniProtKB-ARBA"/>
</dbReference>
<dbReference type="PRINTS" id="PR00033">
    <property type="entry name" value="HTHASNC"/>
</dbReference>
<dbReference type="InterPro" id="IPR011008">
    <property type="entry name" value="Dimeric_a/b-barrel"/>
</dbReference>
<dbReference type="Pfam" id="PF13412">
    <property type="entry name" value="HTH_24"/>
    <property type="match status" value="1"/>
</dbReference>
<sequence length="184" mass="20458">MSFNANLSASVIGNHHTSSTKQSAQDSQNQRQAISLDHTDRAILRLLSANARLSVAEISEAVHLSATPTVRRIKRLEDAGIITGYHAHTAPAGLGYTLSVFVAVSMDRHTAERFSEFERQIAEFDEVVSCSVVTGRSEDYLLKVVVKDMRHYEEFLLSRLSKIDGVAQLHTSFELREVFNRSAV</sequence>